<sequence length="267" mass="29733">MIRVPILMYHSVADNPNDETRPHSVRPSDLDEQLAYLSESGFTPLTLGDLVASLNNNNGRSMPAKPIVLTFDDGYADFHSHALPMLDRYKFPATVFLTSGWVSDAGDDAAGRPLDDMLTWGQAREAAQTGIEIGGHSHSHPQLDQLRTDELRQELRRNKGLLEDMIGTPVATMAYPYGYSSARVRREVRKAGYFAACAVNNTIAADRHDMLAIPRLTVARHTSISMFKRAVEGSAVPLIYLKERVLTKGYAIVRRTRYGLQRVRGHV</sequence>
<dbReference type="EC" id="3.-.-.-" evidence="2"/>
<dbReference type="PANTHER" id="PTHR34216">
    <property type="match status" value="1"/>
</dbReference>
<accession>A0ABW4G1Q4</accession>
<keyword evidence="3" id="KW-1185">Reference proteome</keyword>
<dbReference type="InterPro" id="IPR051398">
    <property type="entry name" value="Polysacch_Deacetylase"/>
</dbReference>
<evidence type="ECO:0000313" key="2">
    <source>
        <dbReference type="EMBL" id="MFD1536691.1"/>
    </source>
</evidence>
<dbReference type="InterPro" id="IPR002509">
    <property type="entry name" value="NODB_dom"/>
</dbReference>
<evidence type="ECO:0000313" key="3">
    <source>
        <dbReference type="Proteomes" id="UP001597097"/>
    </source>
</evidence>
<protein>
    <submittedName>
        <fullName evidence="2">Polysaccharide deacetylase family protein</fullName>
        <ecNumber evidence="2">3.-.-.-</ecNumber>
    </submittedName>
</protein>
<dbReference type="CDD" id="cd10918">
    <property type="entry name" value="CE4_NodB_like_5s_6s"/>
    <property type="match status" value="1"/>
</dbReference>
<dbReference type="GO" id="GO:0016787">
    <property type="term" value="F:hydrolase activity"/>
    <property type="evidence" value="ECO:0007669"/>
    <property type="project" value="UniProtKB-KW"/>
</dbReference>
<comment type="caution">
    <text evidence="2">The sequence shown here is derived from an EMBL/GenBank/DDBJ whole genome shotgun (WGS) entry which is preliminary data.</text>
</comment>
<evidence type="ECO:0000259" key="1">
    <source>
        <dbReference type="PROSITE" id="PS51677"/>
    </source>
</evidence>
<dbReference type="RefSeq" id="WP_219530358.1">
    <property type="nucleotide sequence ID" value="NZ_JAHKRM010000008.1"/>
</dbReference>
<dbReference type="EMBL" id="JBHUCM010000005">
    <property type="protein sequence ID" value="MFD1536691.1"/>
    <property type="molecule type" value="Genomic_DNA"/>
</dbReference>
<dbReference type="PROSITE" id="PS51677">
    <property type="entry name" value="NODB"/>
    <property type="match status" value="1"/>
</dbReference>
<dbReference type="PANTHER" id="PTHR34216:SF3">
    <property type="entry name" value="POLY-BETA-1,6-N-ACETYL-D-GLUCOSAMINE N-DEACETYLASE"/>
    <property type="match status" value="1"/>
</dbReference>
<gene>
    <name evidence="2" type="ORF">ACFSJ0_06585</name>
</gene>
<organism evidence="2 3">
    <name type="scientific">Nonomuraea guangzhouensis</name>
    <dbReference type="NCBI Taxonomy" id="1291555"/>
    <lineage>
        <taxon>Bacteria</taxon>
        <taxon>Bacillati</taxon>
        <taxon>Actinomycetota</taxon>
        <taxon>Actinomycetes</taxon>
        <taxon>Streptosporangiales</taxon>
        <taxon>Streptosporangiaceae</taxon>
        <taxon>Nonomuraea</taxon>
    </lineage>
</organism>
<dbReference type="Proteomes" id="UP001597097">
    <property type="component" value="Unassembled WGS sequence"/>
</dbReference>
<feature type="domain" description="NodB homology" evidence="1">
    <location>
        <begin position="65"/>
        <end position="267"/>
    </location>
</feature>
<keyword evidence="2" id="KW-0378">Hydrolase</keyword>
<proteinExistence type="predicted"/>
<reference evidence="3" key="1">
    <citation type="journal article" date="2019" name="Int. J. Syst. Evol. Microbiol.">
        <title>The Global Catalogue of Microorganisms (GCM) 10K type strain sequencing project: providing services to taxonomists for standard genome sequencing and annotation.</title>
        <authorList>
            <consortium name="The Broad Institute Genomics Platform"/>
            <consortium name="The Broad Institute Genome Sequencing Center for Infectious Disease"/>
            <person name="Wu L."/>
            <person name="Ma J."/>
        </authorList>
    </citation>
    <scope>NUCLEOTIDE SEQUENCE [LARGE SCALE GENOMIC DNA]</scope>
    <source>
        <strain evidence="3">CGMCC 1.15399</strain>
    </source>
</reference>
<name>A0ABW4G1Q4_9ACTN</name>
<dbReference type="Pfam" id="PF01522">
    <property type="entry name" value="Polysacc_deac_1"/>
    <property type="match status" value="1"/>
</dbReference>